<evidence type="ECO:0000313" key="1">
    <source>
        <dbReference type="EMBL" id="KAG5287395.1"/>
    </source>
</evidence>
<sequence>MVDRASPQISSMEVENVSASYQCAHAWLSRQKKEEKKENKRQKTDFTGSVLLIPRIYHNPLNLNQECSILQQLDSTRTRIKRHKQTRWAPETILLKSITQLHSSPMLGREGIYLHIHP</sequence>
<dbReference type="AlphaFoldDB" id="A0A8H7Y801"/>
<organism evidence="1 2">
    <name type="scientific">Ajellomyces capsulatus</name>
    <name type="common">Darling's disease fungus</name>
    <name type="synonym">Histoplasma capsulatum</name>
    <dbReference type="NCBI Taxonomy" id="5037"/>
    <lineage>
        <taxon>Eukaryota</taxon>
        <taxon>Fungi</taxon>
        <taxon>Dikarya</taxon>
        <taxon>Ascomycota</taxon>
        <taxon>Pezizomycotina</taxon>
        <taxon>Eurotiomycetes</taxon>
        <taxon>Eurotiomycetidae</taxon>
        <taxon>Onygenales</taxon>
        <taxon>Ajellomycetaceae</taxon>
        <taxon>Histoplasma</taxon>
    </lineage>
</organism>
<evidence type="ECO:0000313" key="2">
    <source>
        <dbReference type="Proteomes" id="UP000670092"/>
    </source>
</evidence>
<reference evidence="1 2" key="1">
    <citation type="submission" date="2021-01" db="EMBL/GenBank/DDBJ databases">
        <title>Chromosome-level genome assembly of a human fungal pathogen reveals clustering of transcriptionally co-regulated genes.</title>
        <authorList>
            <person name="Voorhies M."/>
            <person name="Cohen S."/>
            <person name="Shea T.P."/>
            <person name="Petrus S."/>
            <person name="Munoz J.F."/>
            <person name="Poplawski S."/>
            <person name="Goldman W.E."/>
            <person name="Michael T."/>
            <person name="Cuomo C.A."/>
            <person name="Sil A."/>
            <person name="Beyhan S."/>
        </authorList>
    </citation>
    <scope>NUCLEOTIDE SEQUENCE [LARGE SCALE GENOMIC DNA]</scope>
    <source>
        <strain evidence="1 2">G184AR</strain>
    </source>
</reference>
<gene>
    <name evidence="1" type="ORF">I7I52_11157</name>
</gene>
<accession>A0A8H7Y801</accession>
<comment type="caution">
    <text evidence="1">The sequence shown here is derived from an EMBL/GenBank/DDBJ whole genome shotgun (WGS) entry which is preliminary data.</text>
</comment>
<dbReference type="VEuPathDB" id="FungiDB:I7I52_11157"/>
<name>A0A8H7Y801_AJECA</name>
<proteinExistence type="predicted"/>
<dbReference type="EMBL" id="JAEVHI010000007">
    <property type="protein sequence ID" value="KAG5287395.1"/>
    <property type="molecule type" value="Genomic_DNA"/>
</dbReference>
<protein>
    <submittedName>
        <fullName evidence="1">Uncharacterized protein</fullName>
    </submittedName>
</protein>
<dbReference type="Proteomes" id="UP000670092">
    <property type="component" value="Unassembled WGS sequence"/>
</dbReference>